<dbReference type="AlphaFoldDB" id="A0AAV7RSY3"/>
<keyword evidence="3" id="KW-1185">Reference proteome</keyword>
<proteinExistence type="predicted"/>
<evidence type="ECO:0000313" key="2">
    <source>
        <dbReference type="EMBL" id="KAJ1154691.1"/>
    </source>
</evidence>
<dbReference type="EMBL" id="JANPWB010000009">
    <property type="protein sequence ID" value="KAJ1154691.1"/>
    <property type="molecule type" value="Genomic_DNA"/>
</dbReference>
<sequence>MAQARGECHKLLMMRGCLPCTHAFKFKTRLRACKSSPRTNRNLQVPCQKEKEIQEHLHSPWNRPTETTTLAEGWGPPARLHKEERCGGAGGIRSRFTQQENSDQRDSKRRSEQQHSQQDCKACTTRRKQISKFCGFKERLVVTPVSC</sequence>
<accession>A0AAV7RSY3</accession>
<name>A0AAV7RSY3_PLEWA</name>
<protein>
    <submittedName>
        <fullName evidence="2">Uncharacterized protein</fullName>
    </submittedName>
</protein>
<feature type="region of interest" description="Disordered" evidence="1">
    <location>
        <begin position="55"/>
        <end position="119"/>
    </location>
</feature>
<gene>
    <name evidence="2" type="ORF">NDU88_007434</name>
</gene>
<feature type="compositionally biased region" description="Basic and acidic residues" evidence="1">
    <location>
        <begin position="102"/>
        <end position="113"/>
    </location>
</feature>
<evidence type="ECO:0000313" key="3">
    <source>
        <dbReference type="Proteomes" id="UP001066276"/>
    </source>
</evidence>
<dbReference type="Proteomes" id="UP001066276">
    <property type="component" value="Chromosome 5"/>
</dbReference>
<evidence type="ECO:0000256" key="1">
    <source>
        <dbReference type="SAM" id="MobiDB-lite"/>
    </source>
</evidence>
<reference evidence="2" key="1">
    <citation type="journal article" date="2022" name="bioRxiv">
        <title>Sequencing and chromosome-scale assembly of the giantPleurodeles waltlgenome.</title>
        <authorList>
            <person name="Brown T."/>
            <person name="Elewa A."/>
            <person name="Iarovenko S."/>
            <person name="Subramanian E."/>
            <person name="Araus A.J."/>
            <person name="Petzold A."/>
            <person name="Susuki M."/>
            <person name="Suzuki K.-i.T."/>
            <person name="Hayashi T."/>
            <person name="Toyoda A."/>
            <person name="Oliveira C."/>
            <person name="Osipova E."/>
            <person name="Leigh N.D."/>
            <person name="Simon A."/>
            <person name="Yun M.H."/>
        </authorList>
    </citation>
    <scope>NUCLEOTIDE SEQUENCE</scope>
    <source>
        <strain evidence="2">20211129_DDA</strain>
        <tissue evidence="2">Liver</tissue>
    </source>
</reference>
<organism evidence="2 3">
    <name type="scientific">Pleurodeles waltl</name>
    <name type="common">Iberian ribbed newt</name>
    <dbReference type="NCBI Taxonomy" id="8319"/>
    <lineage>
        <taxon>Eukaryota</taxon>
        <taxon>Metazoa</taxon>
        <taxon>Chordata</taxon>
        <taxon>Craniata</taxon>
        <taxon>Vertebrata</taxon>
        <taxon>Euteleostomi</taxon>
        <taxon>Amphibia</taxon>
        <taxon>Batrachia</taxon>
        <taxon>Caudata</taxon>
        <taxon>Salamandroidea</taxon>
        <taxon>Salamandridae</taxon>
        <taxon>Pleurodelinae</taxon>
        <taxon>Pleurodeles</taxon>
    </lineage>
</organism>
<comment type="caution">
    <text evidence="2">The sequence shown here is derived from an EMBL/GenBank/DDBJ whole genome shotgun (WGS) entry which is preliminary data.</text>
</comment>